<reference evidence="1 2" key="1">
    <citation type="journal article" date="2013" name="Genome Announc.">
        <title>Multiple genome sequences of Helicobacter pylori strains of diverse disease and antibiotic resistance backgrounds from Malaysia.</title>
        <authorList>
            <person name="Rehvathy V."/>
            <person name="Tan M.H."/>
            <person name="Gunaletchumy S.P."/>
            <person name="Teh X."/>
            <person name="Wang S."/>
            <person name="Baybayan P."/>
            <person name="Singh S."/>
            <person name="Ashby M."/>
            <person name="Kaakoush N.O."/>
            <person name="Mitchell H.M."/>
            <person name="Croft L.J."/>
            <person name="Goh K.L."/>
            <person name="Loke M.F."/>
            <person name="Vadivelu J."/>
        </authorList>
    </citation>
    <scope>NUCLEOTIDE SEQUENCE [LARGE SCALE GENOMIC DNA]</scope>
    <source>
        <strain evidence="1 2">UM114</strain>
    </source>
</reference>
<comment type="caution">
    <text evidence="1">The sequence shown here is derived from an EMBL/GenBank/DDBJ whole genome shotgun (WGS) entry which is preliminary data.</text>
</comment>
<proteinExistence type="predicted"/>
<gene>
    <name evidence="1" type="ORF">N207_05900</name>
</gene>
<evidence type="ECO:0000313" key="1">
    <source>
        <dbReference type="EMBL" id="EPZ93415.1"/>
    </source>
</evidence>
<organism evidence="1 2">
    <name type="scientific">Helicobacter pylori UM114</name>
    <dbReference type="NCBI Taxonomy" id="1355531"/>
    <lineage>
        <taxon>Bacteria</taxon>
        <taxon>Pseudomonadati</taxon>
        <taxon>Campylobacterota</taxon>
        <taxon>Epsilonproteobacteria</taxon>
        <taxon>Campylobacterales</taxon>
        <taxon>Helicobacteraceae</taxon>
        <taxon>Helicobacter</taxon>
    </lineage>
</organism>
<sequence>MVCLKAKIQKNNTTNKIKHAKTTTKKSNLKPQSLRKKICLKTWQIRGTLIGKFYEQEKLQITSHRFRV</sequence>
<accession>T0F4I7</accession>
<protein>
    <submittedName>
        <fullName evidence="1">Uncharacterized protein</fullName>
    </submittedName>
</protein>
<name>T0F4I7_HELPX</name>
<dbReference type="Proteomes" id="UP000015605">
    <property type="component" value="Unassembled WGS sequence"/>
</dbReference>
<dbReference type="EMBL" id="AUSS01000007">
    <property type="protein sequence ID" value="EPZ93415.1"/>
    <property type="molecule type" value="Genomic_DNA"/>
</dbReference>
<dbReference type="AlphaFoldDB" id="T0F4I7"/>
<evidence type="ECO:0000313" key="2">
    <source>
        <dbReference type="Proteomes" id="UP000015605"/>
    </source>
</evidence>